<feature type="transmembrane region" description="Helical" evidence="14">
    <location>
        <begin position="413"/>
        <end position="436"/>
    </location>
</feature>
<protein>
    <recommendedName>
        <fullName evidence="12">Alkylglycerol monooxygenase</fullName>
        <ecNumber evidence="11">1.14.16.5</ecNumber>
    </recommendedName>
</protein>
<feature type="transmembrane region" description="Helical" evidence="14">
    <location>
        <begin position="112"/>
        <end position="130"/>
    </location>
</feature>
<comment type="cofactor">
    <cofactor evidence="1">
        <name>Fe cation</name>
        <dbReference type="ChEBI" id="CHEBI:24875"/>
    </cofactor>
</comment>
<evidence type="ECO:0000259" key="15">
    <source>
        <dbReference type="Pfam" id="PF04116"/>
    </source>
</evidence>
<comment type="catalytic activity">
    <reaction evidence="13">
        <text>1-O-(1,2-saturated-alkyl)-sn-glycerol + (6R)-L-erythro-5,6,7,8-tetrahydrobiopterin + O2 = a 1-(1-hydroxyalkyl)-sn-glycerol + (6R)-L-erythro-6,7-dihydrobiopterin + H2O</text>
        <dbReference type="Rhea" id="RHEA:36255"/>
        <dbReference type="ChEBI" id="CHEBI:15377"/>
        <dbReference type="ChEBI" id="CHEBI:15379"/>
        <dbReference type="ChEBI" id="CHEBI:43120"/>
        <dbReference type="ChEBI" id="CHEBI:59560"/>
        <dbReference type="ChEBI" id="CHEBI:73418"/>
        <dbReference type="ChEBI" id="CHEBI:83957"/>
        <dbReference type="EC" id="1.14.16.5"/>
    </reaction>
</comment>
<evidence type="ECO:0000256" key="5">
    <source>
        <dbReference type="ARBA" id="ARBA00022989"/>
    </source>
</evidence>
<evidence type="ECO:0000256" key="10">
    <source>
        <dbReference type="ARBA" id="ARBA00038190"/>
    </source>
</evidence>
<gene>
    <name evidence="17" type="ORF">OCBIM_22019975mg</name>
</gene>
<evidence type="ECO:0000256" key="9">
    <source>
        <dbReference type="ARBA" id="ARBA00023136"/>
    </source>
</evidence>
<dbReference type="KEGG" id="obi:106872128"/>
<dbReference type="AlphaFoldDB" id="A0A0L8H8S4"/>
<keyword evidence="5 14" id="KW-1133">Transmembrane helix</keyword>
<evidence type="ECO:0000313" key="17">
    <source>
        <dbReference type="EMBL" id="KOF85678.1"/>
    </source>
</evidence>
<sequence length="448" mass="52315">MESLQSVWFSPTGSKLRRMFYLVTPNETSFQYPEDVPEYEKEASPVFITFVLVEAFISLLFGHGKVRISDGLTSISAGILSRIPLIFLRSIFLNIYQWVYNNYHIVKLEWNSPYTWIITLLAIDFSYYWFHRLAHETSILWSAHQVHHSSEDYNFSTATRQSVFQVYSGWAFYTPMALFIPVSIYMVHEQLNLLYQFWIHTEYIRSLGPLEYFLNTPSHHRVHHGRNPYCIDKNYGGSLIIWDKLFGTFQAEEEEVIFGLVSPINTFEPFKVQLCYWKHLWKKWRQGGNLLSVLLRGPAWVPGQDPKDCHIPEVERPVRRYTTEVSNLCSIYVLLHFTAVTYFFLTILSVNHLMPQESVLAVLGFIIYSLSCFGNIFDQRSYATYMEILRCGSALCISQLANFQVLSQFYNEMIVTMIPWFYGISALLWILALLFGGSKQQLKDQKIA</sequence>
<keyword evidence="4" id="KW-0256">Endoplasmic reticulum</keyword>
<keyword evidence="8" id="KW-0443">Lipid metabolism</keyword>
<evidence type="ECO:0000256" key="1">
    <source>
        <dbReference type="ARBA" id="ARBA00001962"/>
    </source>
</evidence>
<dbReference type="OrthoDB" id="6354873at2759"/>
<feature type="transmembrane region" description="Helical" evidence="14">
    <location>
        <begin position="325"/>
        <end position="347"/>
    </location>
</feature>
<dbReference type="GO" id="GO:0005789">
    <property type="term" value="C:endoplasmic reticulum membrane"/>
    <property type="evidence" value="ECO:0007669"/>
    <property type="project" value="UniProtKB-SubCell"/>
</dbReference>
<dbReference type="PANTHER" id="PTHR21624">
    <property type="entry name" value="STEROL DESATURASE-RELATED PROTEIN"/>
    <property type="match status" value="1"/>
</dbReference>
<dbReference type="STRING" id="37653.A0A0L8H8S4"/>
<feature type="transmembrane region" description="Helical" evidence="14">
    <location>
        <begin position="43"/>
        <end position="62"/>
    </location>
</feature>
<dbReference type="InterPro" id="IPR051689">
    <property type="entry name" value="Sterol_desaturase/TMEM195"/>
</dbReference>
<dbReference type="InterPro" id="IPR006694">
    <property type="entry name" value="Fatty_acid_hydroxylase"/>
</dbReference>
<dbReference type="OMA" id="HIGAGTH"/>
<evidence type="ECO:0000256" key="6">
    <source>
        <dbReference type="ARBA" id="ARBA00023002"/>
    </source>
</evidence>
<dbReference type="Pfam" id="PF04116">
    <property type="entry name" value="FA_hydroxylase"/>
    <property type="match status" value="1"/>
</dbReference>
<evidence type="ECO:0000256" key="4">
    <source>
        <dbReference type="ARBA" id="ARBA00022824"/>
    </source>
</evidence>
<reference evidence="17" key="1">
    <citation type="submission" date="2015-07" db="EMBL/GenBank/DDBJ databases">
        <title>MeaNS - Measles Nucleotide Surveillance Program.</title>
        <authorList>
            <person name="Tran T."/>
            <person name="Druce J."/>
        </authorList>
    </citation>
    <scope>NUCLEOTIDE SEQUENCE</scope>
    <source>
        <strain evidence="17">UCB-OBI-ISO-001</strain>
        <tissue evidence="17">Gonad</tissue>
    </source>
</reference>
<proteinExistence type="inferred from homology"/>
<dbReference type="GO" id="GO:0005506">
    <property type="term" value="F:iron ion binding"/>
    <property type="evidence" value="ECO:0007669"/>
    <property type="project" value="InterPro"/>
</dbReference>
<dbReference type="GO" id="GO:0006643">
    <property type="term" value="P:membrane lipid metabolic process"/>
    <property type="evidence" value="ECO:0007669"/>
    <property type="project" value="TreeGrafter"/>
</dbReference>
<comment type="subcellular location">
    <subcellularLocation>
        <location evidence="2">Endoplasmic reticulum membrane</location>
        <topology evidence="2">Multi-pass membrane protein</topology>
    </subcellularLocation>
</comment>
<keyword evidence="9 14" id="KW-0472">Membrane</keyword>
<evidence type="ECO:0000259" key="16">
    <source>
        <dbReference type="Pfam" id="PF24858"/>
    </source>
</evidence>
<dbReference type="GO" id="GO:0008610">
    <property type="term" value="P:lipid biosynthetic process"/>
    <property type="evidence" value="ECO:0007669"/>
    <property type="project" value="InterPro"/>
</dbReference>
<feature type="domain" description="Alkylglycerol monooxygenase C-terminal" evidence="16">
    <location>
        <begin position="330"/>
        <end position="407"/>
    </location>
</feature>
<evidence type="ECO:0000256" key="12">
    <source>
        <dbReference type="ARBA" id="ARBA00040992"/>
    </source>
</evidence>
<keyword evidence="3 14" id="KW-0812">Transmembrane</keyword>
<evidence type="ECO:0000256" key="7">
    <source>
        <dbReference type="ARBA" id="ARBA00023004"/>
    </source>
</evidence>
<comment type="similarity">
    <text evidence="10">Belongs to the sterol desaturase family. TMEM195 subfamily.</text>
</comment>
<evidence type="ECO:0000256" key="3">
    <source>
        <dbReference type="ARBA" id="ARBA00022692"/>
    </source>
</evidence>
<evidence type="ECO:0000256" key="11">
    <source>
        <dbReference type="ARBA" id="ARBA00039026"/>
    </source>
</evidence>
<name>A0A0L8H8S4_OCTBM</name>
<evidence type="ECO:0000256" key="13">
    <source>
        <dbReference type="ARBA" id="ARBA00047556"/>
    </source>
</evidence>
<keyword evidence="7" id="KW-0408">Iron</keyword>
<feature type="transmembrane region" description="Helical" evidence="14">
    <location>
        <begin position="359"/>
        <end position="377"/>
    </location>
</feature>
<dbReference type="Pfam" id="PF24858">
    <property type="entry name" value="AGMP_C"/>
    <property type="match status" value="1"/>
</dbReference>
<dbReference type="GO" id="GO:0050479">
    <property type="term" value="F:glyceryl-ether monooxygenase activity"/>
    <property type="evidence" value="ECO:0007669"/>
    <property type="project" value="UniProtKB-EC"/>
</dbReference>
<evidence type="ECO:0000256" key="2">
    <source>
        <dbReference type="ARBA" id="ARBA00004477"/>
    </source>
</evidence>
<dbReference type="InterPro" id="IPR056853">
    <property type="entry name" value="AGMP_C"/>
</dbReference>
<accession>A0A0L8H8S4</accession>
<evidence type="ECO:0000256" key="8">
    <source>
        <dbReference type="ARBA" id="ARBA00023098"/>
    </source>
</evidence>
<organism evidence="17">
    <name type="scientific">Octopus bimaculoides</name>
    <name type="common">California two-spotted octopus</name>
    <dbReference type="NCBI Taxonomy" id="37653"/>
    <lineage>
        <taxon>Eukaryota</taxon>
        <taxon>Metazoa</taxon>
        <taxon>Spiralia</taxon>
        <taxon>Lophotrochozoa</taxon>
        <taxon>Mollusca</taxon>
        <taxon>Cephalopoda</taxon>
        <taxon>Coleoidea</taxon>
        <taxon>Octopodiformes</taxon>
        <taxon>Octopoda</taxon>
        <taxon>Incirrata</taxon>
        <taxon>Octopodidae</taxon>
        <taxon>Octopus</taxon>
    </lineage>
</organism>
<keyword evidence="6" id="KW-0560">Oxidoreductase</keyword>
<dbReference type="EMBL" id="KQ418839">
    <property type="protein sequence ID" value="KOF85678.1"/>
    <property type="molecule type" value="Genomic_DNA"/>
</dbReference>
<evidence type="ECO:0000256" key="14">
    <source>
        <dbReference type="SAM" id="Phobius"/>
    </source>
</evidence>
<dbReference type="PANTHER" id="PTHR21624:SF1">
    <property type="entry name" value="ALKYLGLYCEROL MONOOXYGENASE"/>
    <property type="match status" value="1"/>
</dbReference>
<dbReference type="EC" id="1.14.16.5" evidence="11"/>
<feature type="domain" description="Fatty acid hydroxylase" evidence="15">
    <location>
        <begin position="116"/>
        <end position="248"/>
    </location>
</feature>